<keyword evidence="1" id="KW-0732">Signal</keyword>
<feature type="signal peptide" evidence="1">
    <location>
        <begin position="1"/>
        <end position="21"/>
    </location>
</feature>
<organism evidence="2">
    <name type="scientific">Ixodes scapularis</name>
    <name type="common">Black-legged tick</name>
    <name type="synonym">Deer tick</name>
    <dbReference type="NCBI Taxonomy" id="6945"/>
    <lineage>
        <taxon>Eukaryota</taxon>
        <taxon>Metazoa</taxon>
        <taxon>Ecdysozoa</taxon>
        <taxon>Arthropoda</taxon>
        <taxon>Chelicerata</taxon>
        <taxon>Arachnida</taxon>
        <taxon>Acari</taxon>
        <taxon>Parasitiformes</taxon>
        <taxon>Ixodida</taxon>
        <taxon>Ixodoidea</taxon>
        <taxon>Ixodidae</taxon>
        <taxon>Ixodinae</taxon>
        <taxon>Ixodes</taxon>
    </lineage>
</organism>
<evidence type="ECO:0000313" key="2">
    <source>
        <dbReference type="EMBL" id="MOY34951.1"/>
    </source>
</evidence>
<sequence>MLRHICIFFFYFVPLFFQAQTSVLMHEESFRGFSDFTTSNCDNFSFCARFVFLVAILAEVKQRKILSKNDKAHHPKNCCSKARSGIKKASSFRGNGRATSGPSSARICCLLRSIVCQGTGLCSYVRFCC</sequence>
<dbReference type="EMBL" id="GHJT01000980">
    <property type="protein sequence ID" value="MOY34951.1"/>
    <property type="molecule type" value="Transcribed_RNA"/>
</dbReference>
<reference evidence="2" key="1">
    <citation type="submission" date="2019-04" db="EMBL/GenBank/DDBJ databases">
        <title>An insight into the mialome of Ixodes scapularis.</title>
        <authorList>
            <person name="Ribeiro J.M."/>
            <person name="Mather T.N."/>
            <person name="Karim S."/>
        </authorList>
    </citation>
    <scope>NUCLEOTIDE SEQUENCE</scope>
</reference>
<protein>
    <submittedName>
        <fullName evidence="2">Putative secreted protein</fullName>
    </submittedName>
</protein>
<name>A0A4D5REF0_IXOSC</name>
<feature type="chain" id="PRO_5020041763" evidence="1">
    <location>
        <begin position="22"/>
        <end position="129"/>
    </location>
</feature>
<accession>A0A4D5REF0</accession>
<proteinExistence type="predicted"/>
<dbReference type="AlphaFoldDB" id="A0A4D5REF0"/>
<evidence type="ECO:0000256" key="1">
    <source>
        <dbReference type="SAM" id="SignalP"/>
    </source>
</evidence>